<evidence type="ECO:0000313" key="2">
    <source>
        <dbReference type="EMBL" id="KLL10197.1"/>
    </source>
</evidence>
<dbReference type="Proteomes" id="UP000035425">
    <property type="component" value="Unassembled WGS sequence"/>
</dbReference>
<accession>A0ABR5F0J4</accession>
<evidence type="ECO:0000256" key="1">
    <source>
        <dbReference type="SAM" id="MobiDB-lite"/>
    </source>
</evidence>
<organism evidence="2 3">
    <name type="scientific">Protofrankia coriariae</name>
    <dbReference type="NCBI Taxonomy" id="1562887"/>
    <lineage>
        <taxon>Bacteria</taxon>
        <taxon>Bacillati</taxon>
        <taxon>Actinomycetota</taxon>
        <taxon>Actinomycetes</taxon>
        <taxon>Frankiales</taxon>
        <taxon>Frankiaceae</taxon>
        <taxon>Protofrankia</taxon>
    </lineage>
</organism>
<comment type="caution">
    <text evidence="2">The sequence shown here is derived from an EMBL/GenBank/DDBJ whole genome shotgun (WGS) entry which is preliminary data.</text>
</comment>
<evidence type="ECO:0000313" key="3">
    <source>
        <dbReference type="Proteomes" id="UP000035425"/>
    </source>
</evidence>
<reference evidence="2 3" key="1">
    <citation type="submission" date="2014-12" db="EMBL/GenBank/DDBJ databases">
        <title>Frankia sp. BMG5.1 draft genome.</title>
        <authorList>
            <person name="Gtari M."/>
            <person name="Ghodhbane-Gtari F."/>
            <person name="Nouioui I."/>
            <person name="Ktari A."/>
            <person name="Hezbri K."/>
            <person name="Mimouni W."/>
            <person name="Sbissi I."/>
            <person name="Ayari A."/>
            <person name="Yamanaka T."/>
            <person name="Normand P."/>
            <person name="Tisa L.S."/>
            <person name="Boudabous A."/>
        </authorList>
    </citation>
    <scope>NUCLEOTIDE SEQUENCE [LARGE SCALE GENOMIC DNA]</scope>
    <source>
        <strain evidence="2 3">BMG5.1</strain>
    </source>
</reference>
<keyword evidence="3" id="KW-1185">Reference proteome</keyword>
<sequence>MDPAGHRQDHSRRGHQTCSQVRSATGGATVVSAHTTVTGVNRPGRLTAAARFLLPPTEGEQV</sequence>
<proteinExistence type="predicted"/>
<feature type="region of interest" description="Disordered" evidence="1">
    <location>
        <begin position="1"/>
        <end position="29"/>
    </location>
</feature>
<name>A0ABR5F0J4_9ACTN</name>
<protein>
    <submittedName>
        <fullName evidence="2">Uncharacterized protein</fullName>
    </submittedName>
</protein>
<gene>
    <name evidence="2" type="ORF">FrCorBMG51_19775</name>
</gene>
<dbReference type="EMBL" id="JWIO01000040">
    <property type="protein sequence ID" value="KLL10197.1"/>
    <property type="molecule type" value="Genomic_DNA"/>
</dbReference>